<sequence>MTTLFVQFTDSKESKIAAVFSCPQDEEEYLNQGEIESSDERYAAYYAALPASVQSNLAAPD</sequence>
<proteinExistence type="predicted"/>
<organism evidence="1 2">
    <name type="scientific">Burkholderia stabilis</name>
    <dbReference type="NCBI Taxonomy" id="95485"/>
    <lineage>
        <taxon>Bacteria</taxon>
        <taxon>Pseudomonadati</taxon>
        <taxon>Pseudomonadota</taxon>
        <taxon>Betaproteobacteria</taxon>
        <taxon>Burkholderiales</taxon>
        <taxon>Burkholderiaceae</taxon>
        <taxon>Burkholderia</taxon>
        <taxon>Burkholderia cepacia complex</taxon>
    </lineage>
</organism>
<accession>A0AAJ5T599</accession>
<evidence type="ECO:0000313" key="1">
    <source>
        <dbReference type="EMBL" id="VBB13424.1"/>
    </source>
</evidence>
<evidence type="ECO:0000313" key="2">
    <source>
        <dbReference type="Proteomes" id="UP000268684"/>
    </source>
</evidence>
<protein>
    <submittedName>
        <fullName evidence="1">Uncharacterized protein</fullName>
    </submittedName>
</protein>
<gene>
    <name evidence="1" type="ORF">BSTAB16_3609</name>
</gene>
<dbReference type="AlphaFoldDB" id="A0AAJ5T599"/>
<name>A0AAJ5T599_9BURK</name>
<dbReference type="EMBL" id="LR025743">
    <property type="protein sequence ID" value="VBB13424.1"/>
    <property type="molecule type" value="Genomic_DNA"/>
</dbReference>
<reference evidence="1 2" key="1">
    <citation type="submission" date="2017-11" db="EMBL/GenBank/DDBJ databases">
        <authorList>
            <person name="Seth-Smith MB H."/>
        </authorList>
    </citation>
    <scope>NUCLEOTIDE SEQUENCE [LARGE SCALE GENOMIC DNA]</scope>
    <source>
        <strain evidence="1">E</strain>
    </source>
</reference>
<keyword evidence="2" id="KW-1185">Reference proteome</keyword>
<dbReference type="Proteomes" id="UP000268684">
    <property type="component" value="Chromosome II"/>
</dbReference>